<proteinExistence type="inferred from homology"/>
<keyword evidence="3" id="KW-1185">Reference proteome</keyword>
<protein>
    <recommendedName>
        <fullName evidence="4">Phosphoglycerate mutase-like protein</fullName>
    </recommendedName>
</protein>
<sequence>MSHNKRASLFPMQRCKVIHLSRHAQGTHNEAFEKDKLAYTKVEYFDAPLTKLGWQQAQQFKQHNLTAHVVPQIVVTSPLSRCLQTAIAMYGGENMKPHEPMSMALMANGVALTGHPAISSFGAPPFIAVEWCRERLGVHFCDKRLPVSILKKNYPTIDFSNIVTNEDTWWTSDVRESTEQLFERGRCFVEWLLDRQEQRIAVVAHSSFNWHFTRLFGEDCSPIVQKELQDGYSNCEMRSLILADKKPNLFVQRSPCDFVGGSIHYVPSE</sequence>
<dbReference type="InterPro" id="IPR029033">
    <property type="entry name" value="His_PPase_superfam"/>
</dbReference>
<dbReference type="InterPro" id="IPR050275">
    <property type="entry name" value="PGM_Phosphatase"/>
</dbReference>
<evidence type="ECO:0000256" key="1">
    <source>
        <dbReference type="ARBA" id="ARBA00038362"/>
    </source>
</evidence>
<accession>A0ABP0W5Q0</accession>
<dbReference type="Proteomes" id="UP001497444">
    <property type="component" value="Chromosome 13"/>
</dbReference>
<dbReference type="SUPFAM" id="SSF53254">
    <property type="entry name" value="Phosphoglycerate mutase-like"/>
    <property type="match status" value="1"/>
</dbReference>
<dbReference type="EMBL" id="OZ020108">
    <property type="protein sequence ID" value="CAK9260892.1"/>
    <property type="molecule type" value="Genomic_DNA"/>
</dbReference>
<comment type="similarity">
    <text evidence="1">Belongs to the phosphoglycerate mutase family.</text>
</comment>
<dbReference type="CDD" id="cd07067">
    <property type="entry name" value="HP_PGM_like"/>
    <property type="match status" value="1"/>
</dbReference>
<dbReference type="PANTHER" id="PTHR48100:SF1">
    <property type="entry name" value="HISTIDINE PHOSPHATASE FAMILY PROTEIN-RELATED"/>
    <property type="match status" value="1"/>
</dbReference>
<dbReference type="Pfam" id="PF00300">
    <property type="entry name" value="His_Phos_1"/>
    <property type="match status" value="1"/>
</dbReference>
<dbReference type="SMART" id="SM00855">
    <property type="entry name" value="PGAM"/>
    <property type="match status" value="1"/>
</dbReference>
<evidence type="ECO:0008006" key="4">
    <source>
        <dbReference type="Google" id="ProtNLM"/>
    </source>
</evidence>
<reference evidence="2" key="1">
    <citation type="submission" date="2024-02" db="EMBL/GenBank/DDBJ databases">
        <authorList>
            <consortium name="ELIXIR-Norway"/>
            <consortium name="Elixir Norway"/>
        </authorList>
    </citation>
    <scope>NUCLEOTIDE SEQUENCE</scope>
</reference>
<evidence type="ECO:0000313" key="2">
    <source>
        <dbReference type="EMBL" id="CAK9260892.1"/>
    </source>
</evidence>
<name>A0ABP0W5Q0_9BRYO</name>
<dbReference type="InterPro" id="IPR013078">
    <property type="entry name" value="His_Pase_superF_clade-1"/>
</dbReference>
<gene>
    <name evidence="2" type="ORF">CSSPJE1EN1_LOCUS6370</name>
</gene>
<evidence type="ECO:0000313" key="3">
    <source>
        <dbReference type="Proteomes" id="UP001497444"/>
    </source>
</evidence>
<dbReference type="Gene3D" id="3.40.50.1240">
    <property type="entry name" value="Phosphoglycerate mutase-like"/>
    <property type="match status" value="1"/>
</dbReference>
<dbReference type="PANTHER" id="PTHR48100">
    <property type="entry name" value="BROAD-SPECIFICITY PHOSPHATASE YOR283W-RELATED"/>
    <property type="match status" value="1"/>
</dbReference>
<organism evidence="2 3">
    <name type="scientific">Sphagnum jensenii</name>
    <dbReference type="NCBI Taxonomy" id="128206"/>
    <lineage>
        <taxon>Eukaryota</taxon>
        <taxon>Viridiplantae</taxon>
        <taxon>Streptophyta</taxon>
        <taxon>Embryophyta</taxon>
        <taxon>Bryophyta</taxon>
        <taxon>Sphagnophytina</taxon>
        <taxon>Sphagnopsida</taxon>
        <taxon>Sphagnales</taxon>
        <taxon>Sphagnaceae</taxon>
        <taxon>Sphagnum</taxon>
    </lineage>
</organism>